<dbReference type="GO" id="GO:0005524">
    <property type="term" value="F:ATP binding"/>
    <property type="evidence" value="ECO:0007669"/>
    <property type="project" value="UniProtKB-KW"/>
</dbReference>
<feature type="transmembrane region" description="Helical" evidence="13">
    <location>
        <begin position="66"/>
        <end position="85"/>
    </location>
</feature>
<dbReference type="Pfam" id="PF00690">
    <property type="entry name" value="Cation_ATPase_N"/>
    <property type="match status" value="1"/>
</dbReference>
<evidence type="ECO:0000256" key="8">
    <source>
        <dbReference type="ARBA" id="ARBA00022967"/>
    </source>
</evidence>
<evidence type="ECO:0000256" key="1">
    <source>
        <dbReference type="ARBA" id="ARBA00004651"/>
    </source>
</evidence>
<dbReference type="SUPFAM" id="SSF81653">
    <property type="entry name" value="Calcium ATPase, transduction domain A"/>
    <property type="match status" value="1"/>
</dbReference>
<dbReference type="InterPro" id="IPR001757">
    <property type="entry name" value="P_typ_ATPase"/>
</dbReference>
<dbReference type="InterPro" id="IPR004014">
    <property type="entry name" value="ATPase_P-typ_cation-transptr_N"/>
</dbReference>
<feature type="transmembrane region" description="Helical" evidence="13">
    <location>
        <begin position="802"/>
        <end position="819"/>
    </location>
</feature>
<feature type="compositionally biased region" description="Basic and acidic residues" evidence="12">
    <location>
        <begin position="29"/>
        <end position="43"/>
    </location>
</feature>
<evidence type="ECO:0000256" key="3">
    <source>
        <dbReference type="ARBA" id="ARBA00022553"/>
    </source>
</evidence>
<comment type="catalytic activity">
    <reaction evidence="11">
        <text>ATP + H2O = ADP + phosphate + H(+)</text>
        <dbReference type="Rhea" id="RHEA:13065"/>
        <dbReference type="ChEBI" id="CHEBI:15377"/>
        <dbReference type="ChEBI" id="CHEBI:15378"/>
        <dbReference type="ChEBI" id="CHEBI:30616"/>
        <dbReference type="ChEBI" id="CHEBI:43474"/>
        <dbReference type="ChEBI" id="CHEBI:456216"/>
    </reaction>
</comment>
<evidence type="ECO:0000256" key="13">
    <source>
        <dbReference type="SAM" id="Phobius"/>
    </source>
</evidence>
<keyword evidence="3" id="KW-0597">Phosphoprotein</keyword>
<evidence type="ECO:0000256" key="2">
    <source>
        <dbReference type="ARBA" id="ARBA00005675"/>
    </source>
</evidence>
<dbReference type="PANTHER" id="PTHR43294">
    <property type="entry name" value="SODIUM/POTASSIUM-TRANSPORTING ATPASE SUBUNIT ALPHA"/>
    <property type="match status" value="1"/>
</dbReference>
<feature type="transmembrane region" description="Helical" evidence="13">
    <location>
        <begin position="869"/>
        <end position="888"/>
    </location>
</feature>
<evidence type="ECO:0000256" key="4">
    <source>
        <dbReference type="ARBA" id="ARBA00022692"/>
    </source>
</evidence>
<keyword evidence="15" id="KW-0378">Hydrolase</keyword>
<dbReference type="InterPro" id="IPR006068">
    <property type="entry name" value="ATPase_P-typ_cation-transptr_C"/>
</dbReference>
<keyword evidence="7" id="KW-0460">Magnesium</keyword>
<reference evidence="15 16" key="1">
    <citation type="submission" date="2019-05" db="EMBL/GenBank/DDBJ databases">
        <title>Kocuria coralli sp. nov., a novel actinobacterium isolated from coral reef seawater.</title>
        <authorList>
            <person name="Li J."/>
        </authorList>
    </citation>
    <scope>NUCLEOTIDE SEQUENCE [LARGE SCALE GENOMIC DNA]</scope>
    <source>
        <strain evidence="15 16">SCSIO 13007</strain>
    </source>
</reference>
<dbReference type="GO" id="GO:0016887">
    <property type="term" value="F:ATP hydrolysis activity"/>
    <property type="evidence" value="ECO:0007669"/>
    <property type="project" value="InterPro"/>
</dbReference>
<sequence length="906" mass="96161">MVQETPGFTPVEDAYALPAEAVREQLGVDPDRGLGSHDVETRRQQAGPNRLPDPPRDNAVVRFLRHFNDVLIYVLLVAAVLTGILQEWVDMAVILVVVLVNAAIGFIQEGRAEKALEGIRDMLSATASVKRDGSWSTVDAEDLVPGDVVRLSAGDKIPADIRLLDAANMTSEESALTGESVPAEKSVPEVAEGAALGDRTSMVFSGSMLASGAGAGIVVETGPTAEIGRINEMMSEVETLETPLTRQVAVFSKWLSLGVLVVSVALVLVGWLVHGTDLLELLLAAVGFAVAAIPEGLPALITITLALGVQAMARQKAITRKLPAVQTLGSVTTICSDKTGTLTKNEMTVVRGVVGDLEFEVSGSGYDPHGSVTAGGQNLGLDHPALRPLAEAMGAVNDADLVEDEEGWKVVGEPTEGALRSFAAKLDLDRSSIGRRAVLPFSSDYKFMAATLELPGGDGACVMVKGAPDVLLSRSASQIDASGGARDLDREGWERRIQDLSDQGLRVLAAARRPARDGDTDALTPESLGQELQFVGVVGIVDPPRSEAITAVKACQEAGIVIKMITGDHAGTATAIARQMGIDDGAGAITGQELEEAGDDELRTLVRTHNVFARTSPEHKLRLVRALQAEGEVVAMTGDGVNDAPALRRADVGVAMGIKGTEVTKESAEVVLGDDNFSTIETAVEEGRRIYDNLRKAIVFLLPTNGAQSLVMLFAVFFGWTLPLTPLQILWVNMVTGVTLAFAFAFEPAEGDIMKRKPAAAGESIVRLRHIVQIAVASVLISGLTMGVFYWRLGAGDTLESARTVATTVLVAAQVVYLFNVKALETSSLHPRTFLNNKVAWLVVGILTALQLVFIYWPVFHEAFGTSDLQLVEIGMTAAAGVIVFLVMEMAKLIIYGRREAGAVVR</sequence>
<dbReference type="SUPFAM" id="SSF81665">
    <property type="entry name" value="Calcium ATPase, transmembrane domain M"/>
    <property type="match status" value="1"/>
</dbReference>
<comment type="caution">
    <text evidence="15">The sequence shown here is derived from an EMBL/GenBank/DDBJ whole genome shotgun (WGS) entry which is preliminary data.</text>
</comment>
<dbReference type="PRINTS" id="PR00119">
    <property type="entry name" value="CATATPASE"/>
</dbReference>
<dbReference type="GO" id="GO:0005391">
    <property type="term" value="F:P-type sodium:potassium-exchanging transporter activity"/>
    <property type="evidence" value="ECO:0007669"/>
    <property type="project" value="TreeGrafter"/>
</dbReference>
<organism evidence="15 16">
    <name type="scientific">Kocuria coralli</name>
    <dbReference type="NCBI Taxonomy" id="1461025"/>
    <lineage>
        <taxon>Bacteria</taxon>
        <taxon>Bacillati</taxon>
        <taxon>Actinomycetota</taxon>
        <taxon>Actinomycetes</taxon>
        <taxon>Micrococcales</taxon>
        <taxon>Micrococcaceae</taxon>
        <taxon>Kocuria</taxon>
    </lineage>
</organism>
<feature type="region of interest" description="Disordered" evidence="12">
    <location>
        <begin position="28"/>
        <end position="54"/>
    </location>
</feature>
<dbReference type="NCBIfam" id="TIGR01494">
    <property type="entry name" value="ATPase_P-type"/>
    <property type="match status" value="3"/>
</dbReference>
<evidence type="ECO:0000256" key="12">
    <source>
        <dbReference type="SAM" id="MobiDB-lite"/>
    </source>
</evidence>
<dbReference type="Gene3D" id="2.70.150.10">
    <property type="entry name" value="Calcium-transporting ATPase, cytoplasmic transduction domain A"/>
    <property type="match status" value="1"/>
</dbReference>
<proteinExistence type="inferred from homology"/>
<feature type="transmembrane region" description="Helical" evidence="13">
    <location>
        <begin position="254"/>
        <end position="273"/>
    </location>
</feature>
<dbReference type="PANTHER" id="PTHR43294:SF20">
    <property type="entry name" value="P-TYPE ATPASE"/>
    <property type="match status" value="1"/>
</dbReference>
<feature type="transmembrane region" description="Helical" evidence="13">
    <location>
        <begin position="698"/>
        <end position="722"/>
    </location>
</feature>
<protein>
    <submittedName>
        <fullName evidence="15">HAD family hydrolase</fullName>
    </submittedName>
</protein>
<evidence type="ECO:0000256" key="11">
    <source>
        <dbReference type="ARBA" id="ARBA00049360"/>
    </source>
</evidence>
<feature type="domain" description="Cation-transporting P-type ATPase N-terminal" evidence="14">
    <location>
        <begin position="13"/>
        <end position="87"/>
    </location>
</feature>
<feature type="transmembrane region" description="Helical" evidence="13">
    <location>
        <begin position="839"/>
        <end position="857"/>
    </location>
</feature>
<dbReference type="InterPro" id="IPR023299">
    <property type="entry name" value="ATPase_P-typ_cyto_dom_N"/>
</dbReference>
<dbReference type="Pfam" id="PF00689">
    <property type="entry name" value="Cation_ATPase_C"/>
    <property type="match status" value="1"/>
</dbReference>
<dbReference type="SFLD" id="SFLDG00002">
    <property type="entry name" value="C1.7:_P-type_atpase_like"/>
    <property type="match status" value="1"/>
</dbReference>
<dbReference type="InterPro" id="IPR044492">
    <property type="entry name" value="P_typ_ATPase_HD_dom"/>
</dbReference>
<evidence type="ECO:0000256" key="7">
    <source>
        <dbReference type="ARBA" id="ARBA00022842"/>
    </source>
</evidence>
<dbReference type="FunFam" id="2.70.150.10:FF:000160">
    <property type="entry name" value="Sarcoplasmic/endoplasmic reticulum calcium ATPase 1"/>
    <property type="match status" value="1"/>
</dbReference>
<dbReference type="Pfam" id="PF13246">
    <property type="entry name" value="Cation_ATPase"/>
    <property type="match status" value="1"/>
</dbReference>
<dbReference type="Gene3D" id="3.40.1110.10">
    <property type="entry name" value="Calcium-transporting ATPase, cytoplasmic domain N"/>
    <property type="match status" value="1"/>
</dbReference>
<dbReference type="GO" id="GO:0036376">
    <property type="term" value="P:sodium ion export across plasma membrane"/>
    <property type="evidence" value="ECO:0007669"/>
    <property type="project" value="TreeGrafter"/>
</dbReference>
<dbReference type="InterPro" id="IPR008250">
    <property type="entry name" value="ATPase_P-typ_transduc_dom_A_sf"/>
</dbReference>
<dbReference type="InterPro" id="IPR036412">
    <property type="entry name" value="HAD-like_sf"/>
</dbReference>
<dbReference type="GO" id="GO:1990573">
    <property type="term" value="P:potassium ion import across plasma membrane"/>
    <property type="evidence" value="ECO:0007669"/>
    <property type="project" value="TreeGrafter"/>
</dbReference>
<keyword evidence="16" id="KW-1185">Reference proteome</keyword>
<evidence type="ECO:0000256" key="5">
    <source>
        <dbReference type="ARBA" id="ARBA00022741"/>
    </source>
</evidence>
<dbReference type="GO" id="GO:0030007">
    <property type="term" value="P:intracellular potassium ion homeostasis"/>
    <property type="evidence" value="ECO:0007669"/>
    <property type="project" value="TreeGrafter"/>
</dbReference>
<feature type="transmembrane region" description="Helical" evidence="13">
    <location>
        <begin position="91"/>
        <end position="107"/>
    </location>
</feature>
<dbReference type="SFLD" id="SFLDS00003">
    <property type="entry name" value="Haloacid_Dehalogenase"/>
    <property type="match status" value="1"/>
</dbReference>
<dbReference type="InterPro" id="IPR059000">
    <property type="entry name" value="ATPase_P-type_domA"/>
</dbReference>
<keyword evidence="10 13" id="KW-0472">Membrane</keyword>
<dbReference type="OrthoDB" id="9814270at2"/>
<gene>
    <name evidence="15" type="ORF">FCK90_11900</name>
</gene>
<keyword evidence="5" id="KW-0547">Nucleotide-binding</keyword>
<dbReference type="AlphaFoldDB" id="A0A5J5KVF9"/>
<dbReference type="SMART" id="SM00831">
    <property type="entry name" value="Cation_ATPase_N"/>
    <property type="match status" value="1"/>
</dbReference>
<feature type="transmembrane region" description="Helical" evidence="13">
    <location>
        <begin position="285"/>
        <end position="313"/>
    </location>
</feature>
<dbReference type="Proteomes" id="UP000325957">
    <property type="component" value="Unassembled WGS sequence"/>
</dbReference>
<evidence type="ECO:0000313" key="15">
    <source>
        <dbReference type="EMBL" id="KAA9393522.1"/>
    </source>
</evidence>
<dbReference type="SUPFAM" id="SSF56784">
    <property type="entry name" value="HAD-like"/>
    <property type="match status" value="1"/>
</dbReference>
<evidence type="ECO:0000313" key="16">
    <source>
        <dbReference type="Proteomes" id="UP000325957"/>
    </source>
</evidence>
<dbReference type="SFLD" id="SFLDF00027">
    <property type="entry name" value="p-type_atpase"/>
    <property type="match status" value="1"/>
</dbReference>
<feature type="transmembrane region" description="Helical" evidence="13">
    <location>
        <begin position="728"/>
        <end position="749"/>
    </location>
</feature>
<evidence type="ECO:0000256" key="6">
    <source>
        <dbReference type="ARBA" id="ARBA00022840"/>
    </source>
</evidence>
<dbReference type="SUPFAM" id="SSF81660">
    <property type="entry name" value="Metal cation-transporting ATPase, ATP-binding domain N"/>
    <property type="match status" value="1"/>
</dbReference>
<dbReference type="PRINTS" id="PR00120">
    <property type="entry name" value="HATPASE"/>
</dbReference>
<accession>A0A5J5KVF9</accession>
<keyword evidence="6" id="KW-0067">ATP-binding</keyword>
<comment type="subcellular location">
    <subcellularLocation>
        <location evidence="1">Cell membrane</location>
        <topology evidence="1">Multi-pass membrane protein</topology>
    </subcellularLocation>
</comment>
<dbReference type="GO" id="GO:1902600">
    <property type="term" value="P:proton transmembrane transport"/>
    <property type="evidence" value="ECO:0007669"/>
    <property type="project" value="TreeGrafter"/>
</dbReference>
<comment type="similarity">
    <text evidence="2">Belongs to the cation transport ATPase (P-type) (TC 3.A.3) family. Type IIA subfamily.</text>
</comment>
<evidence type="ECO:0000256" key="9">
    <source>
        <dbReference type="ARBA" id="ARBA00022989"/>
    </source>
</evidence>
<dbReference type="GO" id="GO:0006883">
    <property type="term" value="P:intracellular sodium ion homeostasis"/>
    <property type="evidence" value="ECO:0007669"/>
    <property type="project" value="TreeGrafter"/>
</dbReference>
<feature type="transmembrane region" description="Helical" evidence="13">
    <location>
        <begin position="770"/>
        <end position="790"/>
    </location>
</feature>
<keyword evidence="9 13" id="KW-1133">Transmembrane helix</keyword>
<dbReference type="Pfam" id="PF00122">
    <property type="entry name" value="E1-E2_ATPase"/>
    <property type="match status" value="1"/>
</dbReference>
<evidence type="ECO:0000256" key="10">
    <source>
        <dbReference type="ARBA" id="ARBA00023136"/>
    </source>
</evidence>
<dbReference type="Gene3D" id="1.20.1110.10">
    <property type="entry name" value="Calcium-transporting ATPase, transmembrane domain"/>
    <property type="match status" value="1"/>
</dbReference>
<dbReference type="InterPro" id="IPR023214">
    <property type="entry name" value="HAD_sf"/>
</dbReference>
<dbReference type="InterPro" id="IPR050510">
    <property type="entry name" value="Cation_transp_ATPase_P-type"/>
</dbReference>
<keyword evidence="8" id="KW-1278">Translocase</keyword>
<dbReference type="GO" id="GO:0005886">
    <property type="term" value="C:plasma membrane"/>
    <property type="evidence" value="ECO:0007669"/>
    <property type="project" value="UniProtKB-SubCell"/>
</dbReference>
<evidence type="ECO:0000259" key="14">
    <source>
        <dbReference type="SMART" id="SM00831"/>
    </source>
</evidence>
<dbReference type="PROSITE" id="PS00154">
    <property type="entry name" value="ATPASE_E1_E2"/>
    <property type="match status" value="1"/>
</dbReference>
<dbReference type="InterPro" id="IPR023298">
    <property type="entry name" value="ATPase_P-typ_TM_dom_sf"/>
</dbReference>
<keyword evidence="4 13" id="KW-0812">Transmembrane</keyword>
<name>A0A5J5KVF9_9MICC</name>
<dbReference type="EMBL" id="SZWF01000018">
    <property type="protein sequence ID" value="KAA9393522.1"/>
    <property type="molecule type" value="Genomic_DNA"/>
</dbReference>
<dbReference type="Gene3D" id="3.40.50.1000">
    <property type="entry name" value="HAD superfamily/HAD-like"/>
    <property type="match status" value="1"/>
</dbReference>
<dbReference type="InterPro" id="IPR018303">
    <property type="entry name" value="ATPase_P-typ_P_site"/>
</dbReference>